<dbReference type="PANTHER" id="PTHR24243">
    <property type="entry name" value="G-PROTEIN COUPLED RECEPTOR"/>
    <property type="match status" value="1"/>
</dbReference>
<evidence type="ECO:0000313" key="13">
    <source>
        <dbReference type="Proteomes" id="UP000663852"/>
    </source>
</evidence>
<evidence type="ECO:0000313" key="11">
    <source>
        <dbReference type="EMBL" id="CAF1570252.1"/>
    </source>
</evidence>
<keyword evidence="2 8" id="KW-0812">Transmembrane</keyword>
<accession>A0A815RZK3</accession>
<feature type="transmembrane region" description="Helical" evidence="8">
    <location>
        <begin position="238"/>
        <end position="262"/>
    </location>
</feature>
<dbReference type="InterPro" id="IPR017452">
    <property type="entry name" value="GPCR_Rhodpsn_7TM"/>
</dbReference>
<name>A0A815RZK3_ADIRI</name>
<evidence type="ECO:0000256" key="5">
    <source>
        <dbReference type="ARBA" id="ARBA00023136"/>
    </source>
</evidence>
<evidence type="ECO:0000256" key="8">
    <source>
        <dbReference type="SAM" id="Phobius"/>
    </source>
</evidence>
<keyword evidence="3 8" id="KW-1133">Transmembrane helix</keyword>
<dbReference type="GO" id="GO:0004930">
    <property type="term" value="F:G protein-coupled receptor activity"/>
    <property type="evidence" value="ECO:0007669"/>
    <property type="project" value="UniProtKB-KW"/>
</dbReference>
<keyword evidence="12" id="KW-1185">Reference proteome</keyword>
<dbReference type="Gene3D" id="1.20.1070.10">
    <property type="entry name" value="Rhodopsin 7-helix transmembrane proteins"/>
    <property type="match status" value="1"/>
</dbReference>
<evidence type="ECO:0000256" key="7">
    <source>
        <dbReference type="ARBA" id="ARBA00023224"/>
    </source>
</evidence>
<comment type="caution">
    <text evidence="10">The sequence shown here is derived from an EMBL/GenBank/DDBJ whole genome shotgun (WGS) entry which is preliminary data.</text>
</comment>
<evidence type="ECO:0000256" key="4">
    <source>
        <dbReference type="ARBA" id="ARBA00023040"/>
    </source>
</evidence>
<protein>
    <recommendedName>
        <fullName evidence="9">G-protein coupled receptors family 1 profile domain-containing protein</fullName>
    </recommendedName>
</protein>
<keyword evidence="4" id="KW-0297">G-protein coupled receptor</keyword>
<dbReference type="Proteomes" id="UP000663852">
    <property type="component" value="Unassembled WGS sequence"/>
</dbReference>
<evidence type="ECO:0000256" key="2">
    <source>
        <dbReference type="ARBA" id="ARBA00022692"/>
    </source>
</evidence>
<feature type="transmembrane region" description="Helical" evidence="8">
    <location>
        <begin position="189"/>
        <end position="208"/>
    </location>
</feature>
<dbReference type="Proteomes" id="UP000663828">
    <property type="component" value="Unassembled WGS sequence"/>
</dbReference>
<evidence type="ECO:0000256" key="1">
    <source>
        <dbReference type="ARBA" id="ARBA00004141"/>
    </source>
</evidence>
<evidence type="ECO:0000259" key="9">
    <source>
        <dbReference type="PROSITE" id="PS50262"/>
    </source>
</evidence>
<comment type="subcellular location">
    <subcellularLocation>
        <location evidence="1">Membrane</location>
        <topology evidence="1">Multi-pass membrane protein</topology>
    </subcellularLocation>
</comment>
<keyword evidence="7" id="KW-0807">Transducer</keyword>
<dbReference type="InterPro" id="IPR000276">
    <property type="entry name" value="GPCR_Rhodpsn"/>
</dbReference>
<dbReference type="PROSITE" id="PS50262">
    <property type="entry name" value="G_PROTEIN_RECEP_F1_2"/>
    <property type="match status" value="1"/>
</dbReference>
<dbReference type="OrthoDB" id="9990906at2759"/>
<dbReference type="PANTHER" id="PTHR24243:SF233">
    <property type="entry name" value="THYROTROPIN-RELEASING HORMONE RECEPTOR"/>
    <property type="match status" value="1"/>
</dbReference>
<feature type="transmembrane region" description="Helical" evidence="8">
    <location>
        <begin position="134"/>
        <end position="157"/>
    </location>
</feature>
<dbReference type="GO" id="GO:0005886">
    <property type="term" value="C:plasma membrane"/>
    <property type="evidence" value="ECO:0007669"/>
    <property type="project" value="TreeGrafter"/>
</dbReference>
<feature type="transmembrane region" description="Helical" evidence="8">
    <location>
        <begin position="95"/>
        <end position="114"/>
    </location>
</feature>
<dbReference type="AlphaFoldDB" id="A0A815RZK3"/>
<dbReference type="Pfam" id="PF00001">
    <property type="entry name" value="7tm_1"/>
    <property type="match status" value="1"/>
</dbReference>
<gene>
    <name evidence="10" type="ORF">EDS130_LOCUS41612</name>
    <name evidence="11" type="ORF">XAT740_LOCUS44412</name>
</gene>
<feature type="domain" description="G-protein coupled receptors family 1 profile" evidence="9">
    <location>
        <begin position="33"/>
        <end position="301"/>
    </location>
</feature>
<evidence type="ECO:0000256" key="6">
    <source>
        <dbReference type="ARBA" id="ARBA00023170"/>
    </source>
</evidence>
<keyword evidence="5 8" id="KW-0472">Membrane</keyword>
<keyword evidence="6" id="KW-0675">Receptor</keyword>
<evidence type="ECO:0000313" key="12">
    <source>
        <dbReference type="Proteomes" id="UP000663828"/>
    </source>
</evidence>
<reference evidence="10" key="1">
    <citation type="submission" date="2021-02" db="EMBL/GenBank/DDBJ databases">
        <authorList>
            <person name="Nowell W R."/>
        </authorList>
    </citation>
    <scope>NUCLEOTIDE SEQUENCE</scope>
</reference>
<evidence type="ECO:0000256" key="3">
    <source>
        <dbReference type="ARBA" id="ARBA00022989"/>
    </source>
</evidence>
<feature type="transmembrane region" description="Helical" evidence="8">
    <location>
        <begin position="53"/>
        <end position="75"/>
    </location>
</feature>
<feature type="transmembrane region" description="Helical" evidence="8">
    <location>
        <begin position="20"/>
        <end position="41"/>
    </location>
</feature>
<dbReference type="SUPFAM" id="SSF81321">
    <property type="entry name" value="Family A G protein-coupled receptor-like"/>
    <property type="match status" value="1"/>
</dbReference>
<proteinExistence type="predicted"/>
<evidence type="ECO:0000313" key="10">
    <source>
        <dbReference type="EMBL" id="CAF1484045.1"/>
    </source>
</evidence>
<dbReference type="EMBL" id="CAJNOR010005627">
    <property type="protein sequence ID" value="CAF1570252.1"/>
    <property type="molecule type" value="Genomic_DNA"/>
</dbReference>
<dbReference type="EMBL" id="CAJNOJ010000557">
    <property type="protein sequence ID" value="CAF1484045.1"/>
    <property type="molecule type" value="Genomic_DNA"/>
</dbReference>
<feature type="transmembrane region" description="Helical" evidence="8">
    <location>
        <begin position="291"/>
        <end position="308"/>
    </location>
</feature>
<organism evidence="10 13">
    <name type="scientific">Adineta ricciae</name>
    <name type="common">Rotifer</name>
    <dbReference type="NCBI Taxonomy" id="249248"/>
    <lineage>
        <taxon>Eukaryota</taxon>
        <taxon>Metazoa</taxon>
        <taxon>Spiralia</taxon>
        <taxon>Gnathifera</taxon>
        <taxon>Rotifera</taxon>
        <taxon>Eurotatoria</taxon>
        <taxon>Bdelloidea</taxon>
        <taxon>Adinetida</taxon>
        <taxon>Adinetidae</taxon>
        <taxon>Adineta</taxon>
    </lineage>
</organism>
<sequence length="325" mass="37866">MLNNTESVNQLNMVTSTGILMISLFNFFPGTIGLILNILVFTRPILKNETCSLYFLVSTLFYLFILFIILPVRIVSNSLNLDLAHYNLIICKLEFYSFHVVRATSIWLIVLPCIDRYFHSSFNVKLRRWSSLQLARLSICIIILLMMILYSPIIVYFEIANVIDQSGQMTPICNARKGMYRSFHASWHMAIHSLCPCFLMLVFGILTVKNIRQNRRISPLLTRINRHIERHRRTDRQLLRMLAVQVLVIIISTIPSSIVRLYSSFTESIMKDAFRIAQENLSAQIANSLSYFAYSSSFYLYTLTGSFFRKELIKTITYCLNYRQR</sequence>